<accession>A0ABT5RF00</accession>
<organism evidence="1 2">
    <name type="scientific">Pseudomonas carnis</name>
    <dbReference type="NCBI Taxonomy" id="2487355"/>
    <lineage>
        <taxon>Bacteria</taxon>
        <taxon>Pseudomonadati</taxon>
        <taxon>Pseudomonadota</taxon>
        <taxon>Gammaproteobacteria</taxon>
        <taxon>Pseudomonadales</taxon>
        <taxon>Pseudomonadaceae</taxon>
        <taxon>Pseudomonas</taxon>
    </lineage>
</organism>
<dbReference type="EMBL" id="JANCLL010000007">
    <property type="protein sequence ID" value="MDD1943783.1"/>
    <property type="molecule type" value="Genomic_DNA"/>
</dbReference>
<reference evidence="1" key="1">
    <citation type="submission" date="2022-07" db="EMBL/GenBank/DDBJ databases">
        <title>Draft genome of Pseudomonas carnis strain LP isolated from cheese.</title>
        <authorList>
            <person name="Wolfe B.E."/>
        </authorList>
    </citation>
    <scope>NUCLEOTIDE SEQUENCE</scope>
    <source>
        <strain evidence="1">LP</strain>
    </source>
</reference>
<proteinExistence type="predicted"/>
<evidence type="ECO:0000313" key="2">
    <source>
        <dbReference type="Proteomes" id="UP001150614"/>
    </source>
</evidence>
<evidence type="ECO:0000313" key="1">
    <source>
        <dbReference type="EMBL" id="MDD1943783.1"/>
    </source>
</evidence>
<dbReference type="Proteomes" id="UP001150614">
    <property type="component" value="Unassembled WGS sequence"/>
</dbReference>
<name>A0ABT5RF00_9PSED</name>
<sequence length="142" mass="15945">MQNKKVIKWLVWMLLLVCLMQALYIFASSPFRPDPSKVISVTKVAEGGAIYEVLYDSGGATNGDIYRYFLMEIQPSEEVALEKTKNSTPFLVAKSDNAVKKVMGDRVKLKTNDTVYEFHSISLFKIKGEIQTVGFDLDATIP</sequence>
<gene>
    <name evidence="1" type="ORF">NMG11_08105</name>
</gene>
<dbReference type="RefSeq" id="WP_274126394.1">
    <property type="nucleotide sequence ID" value="NZ_JANCLL010000007.1"/>
</dbReference>
<protein>
    <submittedName>
        <fullName evidence="1">Uncharacterized protein</fullName>
    </submittedName>
</protein>
<keyword evidence="2" id="KW-1185">Reference proteome</keyword>
<comment type="caution">
    <text evidence="1">The sequence shown here is derived from an EMBL/GenBank/DDBJ whole genome shotgun (WGS) entry which is preliminary data.</text>
</comment>